<evidence type="ECO:0000313" key="2">
    <source>
        <dbReference type="EMBL" id="KAK1686495.1"/>
    </source>
</evidence>
<feature type="compositionally biased region" description="Acidic residues" evidence="1">
    <location>
        <begin position="475"/>
        <end position="500"/>
    </location>
</feature>
<name>A0AAD8TNM6_LOLMU</name>
<evidence type="ECO:0000256" key="1">
    <source>
        <dbReference type="SAM" id="MobiDB-lite"/>
    </source>
</evidence>
<dbReference type="Proteomes" id="UP001231189">
    <property type="component" value="Unassembled WGS sequence"/>
</dbReference>
<comment type="caution">
    <text evidence="2">The sequence shown here is derived from an EMBL/GenBank/DDBJ whole genome shotgun (WGS) entry which is preliminary data.</text>
</comment>
<gene>
    <name evidence="2" type="ORF">QYE76_047343</name>
</gene>
<feature type="region of interest" description="Disordered" evidence="1">
    <location>
        <begin position="315"/>
        <end position="377"/>
    </location>
</feature>
<accession>A0AAD8TNM6</accession>
<reference evidence="2" key="1">
    <citation type="submission" date="2023-07" db="EMBL/GenBank/DDBJ databases">
        <title>A chromosome-level genome assembly of Lolium multiflorum.</title>
        <authorList>
            <person name="Chen Y."/>
            <person name="Copetti D."/>
            <person name="Kolliker R."/>
            <person name="Studer B."/>
        </authorList>
    </citation>
    <scope>NUCLEOTIDE SEQUENCE</scope>
    <source>
        <strain evidence="2">02402/16</strain>
        <tissue evidence="2">Leaf</tissue>
    </source>
</reference>
<protein>
    <submittedName>
        <fullName evidence="2">Uncharacterized protein</fullName>
    </submittedName>
</protein>
<proteinExistence type="predicted"/>
<feature type="compositionally biased region" description="Gly residues" evidence="1">
    <location>
        <begin position="343"/>
        <end position="354"/>
    </location>
</feature>
<feature type="compositionally biased region" description="Polar residues" evidence="1">
    <location>
        <begin position="355"/>
        <end position="366"/>
    </location>
</feature>
<sequence>MARFVSRTSQGRHAADFWCRPAAEDPRPPESCAAASCRSWKAIYFDEGLRRYGSILRIAHEITLLLDGAGLEIERIIGDQRIGNGMTVMFPSYRVLVGLQILELEVEGMAERGPAPSISPSCVRAGDLVAGLQAHSEAMAVGASISIPQPNTVLERPGCGLYVASLGRISHNLPSPNPRSRVTCGVVFVRDPNPPQIQAPSSTPPRFWQGVRSGDSRSFTQVEAWFRVKGIPMKYRNKSTIYYAASMAGVPLALDMNFLRNFAYVRVKIGCEDPTLVPSSRIGAIKKGFYEFQFTREFIDPASNPANYYVAAVENSDGGAQQNSPKRQRTGREEEGHHVNINGGAGNNNLGGGNSQVNQQRDNNSGDGKGKDVVVSSTSISDDLSESFATKVQRAMGHTTPAVGGNSESSSAAAERIAGITNQVDIQYMQEVHRDVVTALAQEVVAGSFDTPVMDNSESFRKFIELEVPIPEQHDGEDENFDMEDYGSSGEEDSDHDEQEGGNSFKELSWVWLLPHLNMKEQLWLFQLMALSMRRIDPGNQFSWKWIPSVGRSGGILSGIRNTRAAAIAKPRSGGQESLFRHAAGTGKCPEGISINTNAIFITAAVSHEEE</sequence>
<dbReference type="EMBL" id="JAUUTY010000002">
    <property type="protein sequence ID" value="KAK1686495.1"/>
    <property type="molecule type" value="Genomic_DNA"/>
</dbReference>
<keyword evidence="3" id="KW-1185">Reference proteome</keyword>
<feature type="region of interest" description="Disordered" evidence="1">
    <location>
        <begin position="469"/>
        <end position="502"/>
    </location>
</feature>
<organism evidence="2 3">
    <name type="scientific">Lolium multiflorum</name>
    <name type="common">Italian ryegrass</name>
    <name type="synonym">Lolium perenne subsp. multiflorum</name>
    <dbReference type="NCBI Taxonomy" id="4521"/>
    <lineage>
        <taxon>Eukaryota</taxon>
        <taxon>Viridiplantae</taxon>
        <taxon>Streptophyta</taxon>
        <taxon>Embryophyta</taxon>
        <taxon>Tracheophyta</taxon>
        <taxon>Spermatophyta</taxon>
        <taxon>Magnoliopsida</taxon>
        <taxon>Liliopsida</taxon>
        <taxon>Poales</taxon>
        <taxon>Poaceae</taxon>
        <taxon>BOP clade</taxon>
        <taxon>Pooideae</taxon>
        <taxon>Poodae</taxon>
        <taxon>Poeae</taxon>
        <taxon>Poeae Chloroplast Group 2 (Poeae type)</taxon>
        <taxon>Loliodinae</taxon>
        <taxon>Loliinae</taxon>
        <taxon>Lolium</taxon>
    </lineage>
</organism>
<dbReference type="AlphaFoldDB" id="A0AAD8TNM6"/>
<dbReference type="PANTHER" id="PTHR33170">
    <property type="entry name" value="DUF4283 DOMAIN-CONTAINING PROTEIN-RELATED"/>
    <property type="match status" value="1"/>
</dbReference>
<dbReference type="PANTHER" id="PTHR33170:SF22">
    <property type="entry name" value="OS10G0417100 PROTEIN"/>
    <property type="match status" value="1"/>
</dbReference>
<evidence type="ECO:0000313" key="3">
    <source>
        <dbReference type="Proteomes" id="UP001231189"/>
    </source>
</evidence>